<reference evidence="7 8" key="1">
    <citation type="submission" date="2018-12" db="EMBL/GenBank/DDBJ databases">
        <authorList>
            <consortium name="Pathogen Informatics"/>
        </authorList>
    </citation>
    <scope>NUCLEOTIDE SEQUENCE [LARGE SCALE GENOMIC DNA]</scope>
    <source>
        <strain evidence="7 8">NCTC12967</strain>
    </source>
</reference>
<keyword evidence="8" id="KW-1185">Reference proteome</keyword>
<gene>
    <name evidence="6" type="ORF">J5A53_05405</name>
    <name evidence="7" type="ORF">NCTC12967_02040</name>
</gene>
<dbReference type="GeneID" id="64407492"/>
<evidence type="ECO:0000313" key="6">
    <source>
        <dbReference type="EMBL" id="QUC12126.1"/>
    </source>
</evidence>
<dbReference type="PANTHER" id="PTHR30055">
    <property type="entry name" value="HTH-TYPE TRANSCRIPTIONAL REGULATOR RUTR"/>
    <property type="match status" value="1"/>
</dbReference>
<dbReference type="GO" id="GO:0003700">
    <property type="term" value="F:DNA-binding transcription factor activity"/>
    <property type="evidence" value="ECO:0007669"/>
    <property type="project" value="TreeGrafter"/>
</dbReference>
<sequence length="200" mass="22660">MPRPRKPLAPERRALLMRAARAYFARHGYRGASLQRILSEADFPRSSFYHFFQEKRALFDAALADGLTLLAGRIEVADPGTLTAESYWPTVLGLVEALGRACRNEDLAAVPVLFHLRDAPPSATRDRFERAAHQWCTLMVERGRALGKLERDLPADLHVELTWNMMVALDRWLATHPEHMDDSTRIACVLLTRMLKAADQ</sequence>
<dbReference type="RefSeq" id="WP_014847088.1">
    <property type="nucleotide sequence ID" value="NZ_CAURRE010000017.1"/>
</dbReference>
<name>A0A3N4DQF8_9ACTN</name>
<protein>
    <submittedName>
        <fullName evidence="7">Pyrimidine utilization regulatory protein R</fullName>
    </submittedName>
    <submittedName>
        <fullName evidence="6">TetR/AcrR family transcriptional regulator</fullName>
    </submittedName>
</protein>
<dbReference type="Pfam" id="PF00440">
    <property type="entry name" value="TetR_N"/>
    <property type="match status" value="1"/>
</dbReference>
<evidence type="ECO:0000256" key="2">
    <source>
        <dbReference type="ARBA" id="ARBA00023125"/>
    </source>
</evidence>
<evidence type="ECO:0000313" key="8">
    <source>
        <dbReference type="Proteomes" id="UP000273044"/>
    </source>
</evidence>
<dbReference type="SUPFAM" id="SSF46689">
    <property type="entry name" value="Homeodomain-like"/>
    <property type="match status" value="1"/>
</dbReference>
<evidence type="ECO:0000256" key="1">
    <source>
        <dbReference type="ARBA" id="ARBA00023015"/>
    </source>
</evidence>
<feature type="domain" description="HTH tetR-type" evidence="5">
    <location>
        <begin position="10"/>
        <end position="70"/>
    </location>
</feature>
<dbReference type="InterPro" id="IPR009057">
    <property type="entry name" value="Homeodomain-like_sf"/>
</dbReference>
<dbReference type="Gene3D" id="1.10.357.10">
    <property type="entry name" value="Tetracycline Repressor, domain 2"/>
    <property type="match status" value="1"/>
</dbReference>
<dbReference type="GO" id="GO:0000976">
    <property type="term" value="F:transcription cis-regulatory region binding"/>
    <property type="evidence" value="ECO:0007669"/>
    <property type="project" value="TreeGrafter"/>
</dbReference>
<feature type="DNA-binding region" description="H-T-H motif" evidence="4">
    <location>
        <begin position="33"/>
        <end position="52"/>
    </location>
</feature>
<dbReference type="PROSITE" id="PS50977">
    <property type="entry name" value="HTH_TETR_2"/>
    <property type="match status" value="1"/>
</dbReference>
<dbReference type="Proteomes" id="UP000677180">
    <property type="component" value="Chromosome"/>
</dbReference>
<dbReference type="EMBL" id="LR134406">
    <property type="protein sequence ID" value="VEH70734.1"/>
    <property type="molecule type" value="Genomic_DNA"/>
</dbReference>
<keyword evidence="1" id="KW-0805">Transcription regulation</keyword>
<keyword evidence="2 4" id="KW-0238">DNA-binding</keyword>
<evidence type="ECO:0000313" key="7">
    <source>
        <dbReference type="EMBL" id="VEH70734.1"/>
    </source>
</evidence>
<proteinExistence type="predicted"/>
<dbReference type="OrthoDB" id="116659at2"/>
<dbReference type="InterPro" id="IPR050109">
    <property type="entry name" value="HTH-type_TetR-like_transc_reg"/>
</dbReference>
<dbReference type="Proteomes" id="UP000273044">
    <property type="component" value="Chromosome"/>
</dbReference>
<dbReference type="PANTHER" id="PTHR30055:SF234">
    <property type="entry name" value="HTH-TYPE TRANSCRIPTIONAL REGULATOR BETI"/>
    <property type="match status" value="1"/>
</dbReference>
<accession>A0A3N4DQF8</accession>
<evidence type="ECO:0000259" key="5">
    <source>
        <dbReference type="PROSITE" id="PS50977"/>
    </source>
</evidence>
<evidence type="ECO:0000256" key="3">
    <source>
        <dbReference type="ARBA" id="ARBA00023163"/>
    </source>
</evidence>
<dbReference type="EMBL" id="CP072385">
    <property type="protein sequence ID" value="QUC12126.1"/>
    <property type="molecule type" value="Genomic_DNA"/>
</dbReference>
<organism evidence="7 8">
    <name type="scientific">Arachnia propionica</name>
    <dbReference type="NCBI Taxonomy" id="1750"/>
    <lineage>
        <taxon>Bacteria</taxon>
        <taxon>Bacillati</taxon>
        <taxon>Actinomycetota</taxon>
        <taxon>Actinomycetes</taxon>
        <taxon>Propionibacteriales</taxon>
        <taxon>Propionibacteriaceae</taxon>
        <taxon>Arachnia</taxon>
    </lineage>
</organism>
<reference evidence="6" key="2">
    <citation type="submission" date="2021-03" db="EMBL/GenBank/DDBJ databases">
        <title>Human Oral Microbial Genomes.</title>
        <authorList>
            <person name="Johnston C.D."/>
            <person name="Chen T."/>
            <person name="Dewhirst F.E."/>
        </authorList>
    </citation>
    <scope>NUCLEOTIDE SEQUENCE</scope>
    <source>
        <strain evidence="6">F0714</strain>
    </source>
</reference>
<dbReference type="InterPro" id="IPR001647">
    <property type="entry name" value="HTH_TetR"/>
</dbReference>
<evidence type="ECO:0000256" key="4">
    <source>
        <dbReference type="PROSITE-ProRule" id="PRU00335"/>
    </source>
</evidence>
<keyword evidence="3" id="KW-0804">Transcription</keyword>
<dbReference type="AlphaFoldDB" id="A0A3N4DQF8"/>